<name>G0V8Q4_NAUCA</name>
<dbReference type="CDD" id="cd19164">
    <property type="entry name" value="AKR_ARA2"/>
    <property type="match status" value="1"/>
</dbReference>
<keyword evidence="4" id="KW-1185">Reference proteome</keyword>
<dbReference type="RefSeq" id="XP_003674233.1">
    <property type="nucleotide sequence ID" value="XM_003674185.1"/>
</dbReference>
<dbReference type="OMA" id="FPRSSYK"/>
<dbReference type="Proteomes" id="UP000001640">
    <property type="component" value="Chromosome 1"/>
</dbReference>
<feature type="domain" description="NADP-dependent oxidoreductase" evidence="2">
    <location>
        <begin position="5"/>
        <end position="298"/>
    </location>
</feature>
<protein>
    <recommendedName>
        <fullName evidence="2">NADP-dependent oxidoreductase domain-containing protein</fullName>
    </recommendedName>
</protein>
<dbReference type="GO" id="GO:0045290">
    <property type="term" value="F:D-arabinose 1-dehydrogenase [NAD(P)+] activity"/>
    <property type="evidence" value="ECO:0007669"/>
    <property type="project" value="EnsemblFungi"/>
</dbReference>
<gene>
    <name evidence="3" type="primary">NCAS0A12950</name>
    <name evidence="3" type="ordered locus">NCAS_0A12950</name>
</gene>
<dbReference type="PANTHER" id="PTHR42686:SF1">
    <property type="entry name" value="GH17980P-RELATED"/>
    <property type="match status" value="1"/>
</dbReference>
<dbReference type="GO" id="GO:0005829">
    <property type="term" value="C:cytosol"/>
    <property type="evidence" value="ECO:0007669"/>
    <property type="project" value="TreeGrafter"/>
</dbReference>
<dbReference type="Gene3D" id="3.20.20.100">
    <property type="entry name" value="NADP-dependent oxidoreductase domain"/>
    <property type="match status" value="1"/>
</dbReference>
<accession>G0V8Q4</accession>
<dbReference type="SUPFAM" id="SSF51430">
    <property type="entry name" value="NAD(P)-linked oxidoreductase"/>
    <property type="match status" value="1"/>
</dbReference>
<keyword evidence="1" id="KW-0560">Oxidoreductase</keyword>
<evidence type="ECO:0000256" key="1">
    <source>
        <dbReference type="ARBA" id="ARBA00023002"/>
    </source>
</evidence>
<evidence type="ECO:0000313" key="4">
    <source>
        <dbReference type="Proteomes" id="UP000001640"/>
    </source>
</evidence>
<dbReference type="InterPro" id="IPR023210">
    <property type="entry name" value="NADP_OxRdtase_dom"/>
</dbReference>
<dbReference type="EMBL" id="HE576752">
    <property type="protein sequence ID" value="CCC67853.1"/>
    <property type="molecule type" value="Genomic_DNA"/>
</dbReference>
<evidence type="ECO:0000313" key="3">
    <source>
        <dbReference type="EMBL" id="CCC67853.1"/>
    </source>
</evidence>
<dbReference type="HOGENOM" id="CLU_023205_7_2_1"/>
<dbReference type="InParanoid" id="G0V8Q4"/>
<dbReference type="InterPro" id="IPR020471">
    <property type="entry name" value="AKR"/>
</dbReference>
<dbReference type="OrthoDB" id="5286008at2759"/>
<reference evidence="3 4" key="1">
    <citation type="journal article" date="2011" name="Proc. Natl. Acad. Sci. U.S.A.">
        <title>Evolutionary erosion of yeast sex chromosomes by mating-type switching accidents.</title>
        <authorList>
            <person name="Gordon J.L."/>
            <person name="Armisen D."/>
            <person name="Proux-Wera E."/>
            <person name="Oheigeartaigh S.S."/>
            <person name="Byrne K.P."/>
            <person name="Wolfe K.H."/>
        </authorList>
    </citation>
    <scope>NUCLEOTIDE SEQUENCE [LARGE SCALE GENOMIC DNA]</scope>
    <source>
        <strain evidence="4">ATCC 76901 / BCRC 22586 / CBS 4309 / NBRC 1992 / NRRL Y-12630</strain>
    </source>
</reference>
<dbReference type="AlphaFoldDB" id="G0V8Q4"/>
<dbReference type="FunCoup" id="G0V8Q4">
    <property type="interactions" value="254"/>
</dbReference>
<dbReference type="InterPro" id="IPR044480">
    <property type="entry name" value="Ara2-like"/>
</dbReference>
<dbReference type="Pfam" id="PF00248">
    <property type="entry name" value="Aldo_ket_red"/>
    <property type="match status" value="1"/>
</dbReference>
<proteinExistence type="predicted"/>
<dbReference type="InterPro" id="IPR036812">
    <property type="entry name" value="NAD(P)_OxRdtase_dom_sf"/>
</dbReference>
<dbReference type="PRINTS" id="PR00069">
    <property type="entry name" value="ALDKETRDTASE"/>
</dbReference>
<dbReference type="KEGG" id="ncs:NCAS_0A12950"/>
<organism evidence="3 4">
    <name type="scientific">Naumovozyma castellii</name>
    <name type="common">Yeast</name>
    <name type="synonym">Saccharomyces castellii</name>
    <dbReference type="NCBI Taxonomy" id="27288"/>
    <lineage>
        <taxon>Eukaryota</taxon>
        <taxon>Fungi</taxon>
        <taxon>Dikarya</taxon>
        <taxon>Ascomycota</taxon>
        <taxon>Saccharomycotina</taxon>
        <taxon>Saccharomycetes</taxon>
        <taxon>Saccharomycetales</taxon>
        <taxon>Saccharomycetaceae</taxon>
        <taxon>Naumovozyma</taxon>
    </lineage>
</organism>
<reference key="2">
    <citation type="submission" date="2011-08" db="EMBL/GenBank/DDBJ databases">
        <title>Genome sequence of Naumovozyma castellii.</title>
        <authorList>
            <person name="Gordon J.L."/>
            <person name="Armisen D."/>
            <person name="Proux-Wera E."/>
            <person name="OhEigeartaigh S.S."/>
            <person name="Byrne K.P."/>
            <person name="Wolfe K.H."/>
        </authorList>
    </citation>
    <scope>NUCLEOTIDE SEQUENCE</scope>
    <source>
        <strain>Type strain:CBS 4309</strain>
    </source>
</reference>
<dbReference type="eggNOG" id="KOG1576">
    <property type="taxonomic scope" value="Eukaryota"/>
</dbReference>
<dbReference type="GO" id="GO:0070485">
    <property type="term" value="P:dehydro-D-arabinono-1,4-lactone biosynthetic process"/>
    <property type="evidence" value="ECO:0007669"/>
    <property type="project" value="EnsemblFungi"/>
</dbReference>
<sequence>MEFPRLIIGGAPFSAQYNEDPESIPIVEILRVAFENGINCIDTSPYYGNSEILIGKALHNLGDKFPRDSYLICTKVGRLSLDSFDYSADNVRRSVVRSCKRLNSDYLDLVYLHDVEFVNMKDSLVALRELKKLKNEGIIKRFGISGYPVDYLFHLSSYCAKKDTSIGPLDAILSYCNLNLQNITLSKYREKFESQCQVKMISNASVLSMSLLRRQETKQFHPASQELRKCSDRAAKYCHDNGVDLAKLALRYAITKWIPYGPTIIGVSSVEELQDSLKTFQEVQSGVPLSSKEIEMVETIQSKIFGSHFNETWDSGIEHPEFA</sequence>
<dbReference type="PANTHER" id="PTHR42686">
    <property type="entry name" value="GH17980P-RELATED"/>
    <property type="match status" value="1"/>
</dbReference>
<evidence type="ECO:0000259" key="2">
    <source>
        <dbReference type="Pfam" id="PF00248"/>
    </source>
</evidence>
<dbReference type="GeneID" id="96901331"/>
<dbReference type="STRING" id="1064592.G0V8Q4"/>